<dbReference type="EMBL" id="AVQI01000056">
    <property type="protein sequence ID" value="ERK01479.1"/>
    <property type="molecule type" value="Genomic_DNA"/>
</dbReference>
<keyword evidence="2" id="KW-0238">DNA-binding</keyword>
<feature type="region of interest" description="Disordered" evidence="3">
    <location>
        <begin position="107"/>
        <end position="145"/>
    </location>
</feature>
<accession>U2MQD8</accession>
<keyword evidence="7" id="KW-1185">Reference proteome</keyword>
<dbReference type="InterPro" id="IPR006628">
    <property type="entry name" value="PUR-bd_fam"/>
</dbReference>
<dbReference type="GO" id="GO:0000977">
    <property type="term" value="F:RNA polymerase II transcription regulatory region sequence-specific DNA binding"/>
    <property type="evidence" value="ECO:0007669"/>
    <property type="project" value="InterPro"/>
</dbReference>
<comment type="caution">
    <text evidence="4">The sequence shown here is derived from an EMBL/GenBank/DDBJ whole genome shotgun (WGS) entry which is preliminary data.</text>
</comment>
<dbReference type="STRING" id="1125725.HMPREF1325_1162"/>
<evidence type="ECO:0000313" key="7">
    <source>
        <dbReference type="Proteomes" id="UP000016646"/>
    </source>
</evidence>
<evidence type="ECO:0000256" key="2">
    <source>
        <dbReference type="ARBA" id="ARBA00023125"/>
    </source>
</evidence>
<gene>
    <name evidence="5" type="ORF">HMPREF0860_1392</name>
    <name evidence="4" type="ORF">HMPREF1325_1162</name>
</gene>
<evidence type="ECO:0000313" key="5">
    <source>
        <dbReference type="EMBL" id="ERK01479.1"/>
    </source>
</evidence>
<dbReference type="PATRIC" id="fig|1125725.3.peg.2005"/>
<organism evidence="4 6">
    <name type="scientific">Treponema socranskii subsp. socranskii VPI DR56BR1116 = ATCC 35536</name>
    <dbReference type="NCBI Taxonomy" id="1125725"/>
    <lineage>
        <taxon>Bacteria</taxon>
        <taxon>Pseudomonadati</taxon>
        <taxon>Spirochaetota</taxon>
        <taxon>Spirochaetia</taxon>
        <taxon>Spirochaetales</taxon>
        <taxon>Treponemataceae</taxon>
        <taxon>Treponema</taxon>
    </lineage>
</organism>
<dbReference type="OrthoDB" id="350673at2"/>
<dbReference type="EMBL" id="AUZJ01000050">
    <property type="protein sequence ID" value="ERF59998.1"/>
    <property type="molecule type" value="Genomic_DNA"/>
</dbReference>
<comment type="similarity">
    <text evidence="1">Belongs to the PUR DNA-binding protein family.</text>
</comment>
<protein>
    <submittedName>
        <fullName evidence="4">PF11680 family protein</fullName>
    </submittedName>
</protein>
<name>U2MQD8_TRESO</name>
<evidence type="ECO:0000256" key="3">
    <source>
        <dbReference type="SAM" id="MobiDB-lite"/>
    </source>
</evidence>
<sequence>MGARGELFTTQVYLDNRSYFFNVKENRTGDIFLQIVESKSRDGADFDRHQIAIFAEDMQKFLQGMDKSLSFIDKARRARVKAVREKKAEKEAKYAKKLYYVKDGEKEAKRDDGIKRTGRVHIVSKRSGADKANDAALQNGAESEQ</sequence>
<dbReference type="AlphaFoldDB" id="U2MQD8"/>
<evidence type="ECO:0000256" key="1">
    <source>
        <dbReference type="ARBA" id="ARBA00009251"/>
    </source>
</evidence>
<evidence type="ECO:0000313" key="6">
    <source>
        <dbReference type="Proteomes" id="UP000016412"/>
    </source>
</evidence>
<dbReference type="GO" id="GO:0032422">
    <property type="term" value="F:purine-rich negative regulatory element binding"/>
    <property type="evidence" value="ECO:0007669"/>
    <property type="project" value="InterPro"/>
</dbReference>
<dbReference type="eggNOG" id="ENOG5033EE8">
    <property type="taxonomic scope" value="Bacteria"/>
</dbReference>
<dbReference type="Proteomes" id="UP000016412">
    <property type="component" value="Unassembled WGS sequence"/>
</dbReference>
<dbReference type="SMART" id="SM00712">
    <property type="entry name" value="PUR"/>
    <property type="match status" value="1"/>
</dbReference>
<dbReference type="Pfam" id="PF11680">
    <property type="entry name" value="DUF3276"/>
    <property type="match status" value="1"/>
</dbReference>
<proteinExistence type="inferred from homology"/>
<dbReference type="RefSeq" id="WP_021330963.1">
    <property type="nucleotide sequence ID" value="NZ_AUZJ01000050.1"/>
</dbReference>
<dbReference type="Proteomes" id="UP000016646">
    <property type="component" value="Unassembled WGS sequence"/>
</dbReference>
<dbReference type="Gene3D" id="3.10.450.700">
    <property type="match status" value="1"/>
</dbReference>
<reference evidence="6 7" key="1">
    <citation type="submission" date="2013-08" db="EMBL/GenBank/DDBJ databases">
        <authorList>
            <person name="Durkin A.S."/>
            <person name="Haft D.R."/>
            <person name="McCorrison J."/>
            <person name="Torralba M."/>
            <person name="Gillis M."/>
            <person name="Haft D.H."/>
            <person name="Methe B."/>
            <person name="Sutton G."/>
            <person name="Nelson K.E."/>
        </authorList>
    </citation>
    <scope>NUCLEOTIDE SEQUENCE [LARGE SCALE GENOMIC DNA]</scope>
    <source>
        <strain evidence="5 7">ATCC 35536</strain>
        <strain evidence="4 6">VPI DR56BR1116</strain>
    </source>
</reference>
<evidence type="ECO:0000313" key="4">
    <source>
        <dbReference type="EMBL" id="ERF59998.1"/>
    </source>
</evidence>